<sequence>MRIGIMVEGQEDVTWERWFRVVALAEELGFDSLWRSDHLFSVIGVVERETLALWPSLTAVALRTSRITFGQLVSPVSFRHPVELAQHAVALDHLSGGRYVLGVGAGWYEREHEAFGFPLLSVRERMERLAEALEVIRLLWTGEVVSYRGTYYQLEEAQLRPRPLRETGVPIVIGGRGERRTLPLAARYAAEWNVTNVGVEEHARKIALLHEHCRAIGRDPEAVVCSWMVAHLIGRDSSELEERAHRLRRWFPFWNTLSPAEVIAEAKRRHWLVGTPGEVLEQIQARAAIGVRRIMLQTFDLDDVDALRLIATEIVPAVAE</sequence>
<evidence type="ECO:0000259" key="5">
    <source>
        <dbReference type="Pfam" id="PF00296"/>
    </source>
</evidence>
<dbReference type="InterPro" id="IPR036661">
    <property type="entry name" value="Luciferase-like_sf"/>
</dbReference>
<keyword evidence="3" id="KW-0560">Oxidoreductase</keyword>
<proteinExistence type="predicted"/>
<keyword evidence="1" id="KW-0285">Flavoprotein</keyword>
<dbReference type="AlphaFoldDB" id="A0A7C1FUC1"/>
<dbReference type="Gene3D" id="3.20.20.30">
    <property type="entry name" value="Luciferase-like domain"/>
    <property type="match status" value="1"/>
</dbReference>
<evidence type="ECO:0000256" key="2">
    <source>
        <dbReference type="ARBA" id="ARBA00022643"/>
    </source>
</evidence>
<keyword evidence="2" id="KW-0288">FMN</keyword>
<evidence type="ECO:0000256" key="4">
    <source>
        <dbReference type="ARBA" id="ARBA00023033"/>
    </source>
</evidence>
<accession>A0A7C1FUC1</accession>
<dbReference type="InterPro" id="IPR019952">
    <property type="entry name" value="F420_OxRdatse_Rv1855c_pred"/>
</dbReference>
<dbReference type="SUPFAM" id="SSF51679">
    <property type="entry name" value="Bacterial luciferase-like"/>
    <property type="match status" value="1"/>
</dbReference>
<dbReference type="Pfam" id="PF00296">
    <property type="entry name" value="Bac_luciferase"/>
    <property type="match status" value="1"/>
</dbReference>
<keyword evidence="4" id="KW-0503">Monooxygenase</keyword>
<evidence type="ECO:0000313" key="6">
    <source>
        <dbReference type="EMBL" id="HEF64943.1"/>
    </source>
</evidence>
<dbReference type="GO" id="GO:0008726">
    <property type="term" value="F:alkanesulfonate monooxygenase activity"/>
    <property type="evidence" value="ECO:0007669"/>
    <property type="project" value="TreeGrafter"/>
</dbReference>
<evidence type="ECO:0000256" key="3">
    <source>
        <dbReference type="ARBA" id="ARBA00023002"/>
    </source>
</evidence>
<dbReference type="InterPro" id="IPR011251">
    <property type="entry name" value="Luciferase-like_dom"/>
</dbReference>
<gene>
    <name evidence="6" type="ORF">ENP47_05025</name>
</gene>
<dbReference type="PANTHER" id="PTHR42847">
    <property type="entry name" value="ALKANESULFONATE MONOOXYGENASE"/>
    <property type="match status" value="1"/>
</dbReference>
<reference evidence="6" key="1">
    <citation type="journal article" date="2020" name="mSystems">
        <title>Genome- and Community-Level Interaction Insights into Carbon Utilization and Element Cycling Functions of Hydrothermarchaeota in Hydrothermal Sediment.</title>
        <authorList>
            <person name="Zhou Z."/>
            <person name="Liu Y."/>
            <person name="Xu W."/>
            <person name="Pan J."/>
            <person name="Luo Z.H."/>
            <person name="Li M."/>
        </authorList>
    </citation>
    <scope>NUCLEOTIDE SEQUENCE [LARGE SCALE GENOMIC DNA]</scope>
    <source>
        <strain evidence="6">SpSt-222</strain>
    </source>
</reference>
<protein>
    <submittedName>
        <fullName evidence="6">TIGR03560 family F420-dependent LLM class oxidoreductase</fullName>
    </submittedName>
</protein>
<dbReference type="EMBL" id="DSJL01000010">
    <property type="protein sequence ID" value="HEF64943.1"/>
    <property type="molecule type" value="Genomic_DNA"/>
</dbReference>
<dbReference type="PANTHER" id="PTHR42847:SF4">
    <property type="entry name" value="ALKANESULFONATE MONOOXYGENASE-RELATED"/>
    <property type="match status" value="1"/>
</dbReference>
<organism evidence="6">
    <name type="scientific">Thermomicrobium roseum</name>
    <dbReference type="NCBI Taxonomy" id="500"/>
    <lineage>
        <taxon>Bacteria</taxon>
        <taxon>Pseudomonadati</taxon>
        <taxon>Thermomicrobiota</taxon>
        <taxon>Thermomicrobia</taxon>
        <taxon>Thermomicrobiales</taxon>
        <taxon>Thermomicrobiaceae</taxon>
        <taxon>Thermomicrobium</taxon>
    </lineage>
</organism>
<feature type="domain" description="Luciferase-like" evidence="5">
    <location>
        <begin position="12"/>
        <end position="292"/>
    </location>
</feature>
<dbReference type="NCBIfam" id="TIGR03560">
    <property type="entry name" value="F420_Rv1855c"/>
    <property type="match status" value="1"/>
</dbReference>
<dbReference type="GO" id="GO:0046306">
    <property type="term" value="P:alkanesulfonate catabolic process"/>
    <property type="evidence" value="ECO:0007669"/>
    <property type="project" value="TreeGrafter"/>
</dbReference>
<name>A0A7C1FUC1_THERO</name>
<dbReference type="InterPro" id="IPR050172">
    <property type="entry name" value="SsuD_RutA_monooxygenase"/>
</dbReference>
<evidence type="ECO:0000256" key="1">
    <source>
        <dbReference type="ARBA" id="ARBA00022630"/>
    </source>
</evidence>
<comment type="caution">
    <text evidence="6">The sequence shown here is derived from an EMBL/GenBank/DDBJ whole genome shotgun (WGS) entry which is preliminary data.</text>
</comment>